<comment type="caution">
    <text evidence="1">The sequence shown here is derived from an EMBL/GenBank/DDBJ whole genome shotgun (WGS) entry which is preliminary data.</text>
</comment>
<proteinExistence type="predicted"/>
<reference evidence="1 2" key="1">
    <citation type="journal article" date="2018" name="PLoS ONE">
        <title>The draft genome of Kipferlia bialata reveals reductive genome evolution in fornicate parasites.</title>
        <authorList>
            <person name="Tanifuji G."/>
            <person name="Takabayashi S."/>
            <person name="Kume K."/>
            <person name="Takagi M."/>
            <person name="Nakayama T."/>
            <person name="Kamikawa R."/>
            <person name="Inagaki Y."/>
            <person name="Hashimoto T."/>
        </authorList>
    </citation>
    <scope>NUCLEOTIDE SEQUENCE [LARGE SCALE GENOMIC DNA]</scope>
    <source>
        <strain evidence="1">NY0173</strain>
    </source>
</reference>
<dbReference type="AlphaFoldDB" id="A0A9K3GMD3"/>
<dbReference type="EMBL" id="BDIP01004733">
    <property type="protein sequence ID" value="GIQ89144.1"/>
    <property type="molecule type" value="Genomic_DNA"/>
</dbReference>
<dbReference type="OrthoDB" id="433124at2759"/>
<evidence type="ECO:0000313" key="1">
    <source>
        <dbReference type="EMBL" id="GIQ89144.1"/>
    </source>
</evidence>
<accession>A0A9K3GMD3</accession>
<dbReference type="Pfam" id="PF02996">
    <property type="entry name" value="Prefoldin"/>
    <property type="match status" value="1"/>
</dbReference>
<protein>
    <submittedName>
        <fullName evidence="1">Prefoldin alpha-like protein</fullName>
    </submittedName>
</protein>
<dbReference type="InterPro" id="IPR009053">
    <property type="entry name" value="Prefoldin"/>
</dbReference>
<gene>
    <name evidence="1" type="ORF">KIPB_011548</name>
</gene>
<organism evidence="1 2">
    <name type="scientific">Kipferlia bialata</name>
    <dbReference type="NCBI Taxonomy" id="797122"/>
    <lineage>
        <taxon>Eukaryota</taxon>
        <taxon>Metamonada</taxon>
        <taxon>Carpediemonas-like organisms</taxon>
        <taxon>Kipferlia</taxon>
    </lineage>
</organism>
<dbReference type="Proteomes" id="UP000265618">
    <property type="component" value="Unassembled WGS sequence"/>
</dbReference>
<name>A0A9K3GMD3_9EUKA</name>
<evidence type="ECO:0000313" key="2">
    <source>
        <dbReference type="Proteomes" id="UP000265618"/>
    </source>
</evidence>
<dbReference type="InterPro" id="IPR004127">
    <property type="entry name" value="Prefoldin_subunit_alpha"/>
</dbReference>
<feature type="non-terminal residue" evidence="1">
    <location>
        <position position="1"/>
    </location>
</feature>
<keyword evidence="2" id="KW-1185">Reference proteome</keyword>
<sequence length="75" mass="8561">MFIDIMEFRDAVLGLIRQHKTKSESGSKTLSHIGQNIYSRAEIINPQQMLYSVGCGIYLEVTLEEAKEMVEARIE</sequence>
<dbReference type="SUPFAM" id="SSF46579">
    <property type="entry name" value="Prefoldin"/>
    <property type="match status" value="1"/>
</dbReference>
<dbReference type="Gene3D" id="1.10.287.370">
    <property type="match status" value="1"/>
</dbReference>